<dbReference type="InterPro" id="IPR021466">
    <property type="entry name" value="Put_rhamnosyl_transferase"/>
</dbReference>
<organism evidence="1 2">
    <name type="scientific">Roseicyclus persicicus</name>
    <dbReference type="NCBI Taxonomy" id="2650661"/>
    <lineage>
        <taxon>Bacteria</taxon>
        <taxon>Pseudomonadati</taxon>
        <taxon>Pseudomonadota</taxon>
        <taxon>Alphaproteobacteria</taxon>
        <taxon>Rhodobacterales</taxon>
        <taxon>Roseobacteraceae</taxon>
        <taxon>Roseicyclus</taxon>
    </lineage>
</organism>
<sequence length="282" mass="32557">MAKREDNQIVGVCRFSYLGEGGFQTQKQDFDTAAEILYAIPRMLRRFAYFENICLPSLAAQTDPDFRLIALIGDTMPFRWRKRLKGLMEQYPFLEMCTLEAAGPLNSTRRAFRRGWNGTSTYITGFRIDDDDAVAIDYIERTRAISDQLLTLGWADEQTPAAICFHRGIYWDMGRPEADQFWDFAEKEPLGLASAMITTPDGMANIYRWNHRKLASQVRCWIDPTDHMFVRTLHGHNDSDRSIPPDAEPMPALQAKKLFRDRFGLAPRRLLPMMQQLMEETS</sequence>
<dbReference type="RefSeq" id="WP_168623813.1">
    <property type="nucleotide sequence ID" value="NZ_JAAZQQ010000004.1"/>
</dbReference>
<name>A0A7X6GZW1_9RHOB</name>
<reference evidence="1 2" key="1">
    <citation type="submission" date="2020-04" db="EMBL/GenBank/DDBJ databases">
        <authorList>
            <person name="Yoon J."/>
        </authorList>
    </citation>
    <scope>NUCLEOTIDE SEQUENCE [LARGE SCALE GENOMIC DNA]</scope>
    <source>
        <strain evidence="1 2">KMU-115</strain>
    </source>
</reference>
<proteinExistence type="predicted"/>
<evidence type="ECO:0008006" key="3">
    <source>
        <dbReference type="Google" id="ProtNLM"/>
    </source>
</evidence>
<dbReference type="Pfam" id="PF11316">
    <property type="entry name" value="Rhamno_transf"/>
    <property type="match status" value="1"/>
</dbReference>
<protein>
    <recommendedName>
        <fullName evidence="3">Rhamnosyl transferase</fullName>
    </recommendedName>
</protein>
<accession>A0A7X6GZW1</accession>
<evidence type="ECO:0000313" key="1">
    <source>
        <dbReference type="EMBL" id="NKX45425.1"/>
    </source>
</evidence>
<evidence type="ECO:0000313" key="2">
    <source>
        <dbReference type="Proteomes" id="UP000526408"/>
    </source>
</evidence>
<gene>
    <name evidence="1" type="ORF">HCU73_12590</name>
</gene>
<dbReference type="EMBL" id="JAAZQQ010000004">
    <property type="protein sequence ID" value="NKX45425.1"/>
    <property type="molecule type" value="Genomic_DNA"/>
</dbReference>
<keyword evidence="2" id="KW-1185">Reference proteome</keyword>
<dbReference type="AlphaFoldDB" id="A0A7X6GZW1"/>
<comment type="caution">
    <text evidence="1">The sequence shown here is derived from an EMBL/GenBank/DDBJ whole genome shotgun (WGS) entry which is preliminary data.</text>
</comment>
<dbReference type="Proteomes" id="UP000526408">
    <property type="component" value="Unassembled WGS sequence"/>
</dbReference>